<accession>X8AR19</accession>
<dbReference type="GO" id="GO:0016491">
    <property type="term" value="F:oxidoreductase activity"/>
    <property type="evidence" value="ECO:0007669"/>
    <property type="project" value="UniProtKB-KW"/>
</dbReference>
<gene>
    <name evidence="1" type="ORF">I553_7900</name>
</gene>
<reference evidence="1" key="1">
    <citation type="submission" date="2014-01" db="EMBL/GenBank/DDBJ databases">
        <authorList>
            <person name="Brown-Elliot B."/>
            <person name="Wallace R."/>
            <person name="Lenaerts A."/>
            <person name="Ordway D."/>
            <person name="DeGroote M.A."/>
            <person name="Parker T."/>
            <person name="Sizemore C."/>
            <person name="Tallon L.J."/>
            <person name="Sadzewicz L.K."/>
            <person name="Sengamalay N."/>
            <person name="Fraser C.M."/>
            <person name="Hine E."/>
            <person name="Shefchek K.A."/>
            <person name="Das S.P."/>
            <person name="Tettelin H."/>
        </authorList>
    </citation>
    <scope>NUCLEOTIDE SEQUENCE [LARGE SCALE GENOMIC DNA]</scope>
    <source>
        <strain evidence="1">4042</strain>
    </source>
</reference>
<sequence length="70" mass="8354">MYWEPLMLQRFAYSRVDVFTKLSNCRLRCSFQYQGYKAGNHPRHRLCFRAHAPAYREIENHLRPLAVAPA</sequence>
<comment type="caution">
    <text evidence="1">The sequence shown here is derived from an EMBL/GenBank/DDBJ whole genome shotgun (WGS) entry which is preliminary data.</text>
</comment>
<proteinExistence type="predicted"/>
<dbReference type="EC" id="1.-.-.-" evidence="1"/>
<keyword evidence="1" id="KW-0560">Oxidoreductase</keyword>
<dbReference type="EMBL" id="JAOB01000047">
    <property type="protein sequence ID" value="EUA33488.1"/>
    <property type="molecule type" value="Genomic_DNA"/>
</dbReference>
<organism evidence="1">
    <name type="scientific">Mycobacterium xenopi 4042</name>
    <dbReference type="NCBI Taxonomy" id="1299334"/>
    <lineage>
        <taxon>Bacteria</taxon>
        <taxon>Bacillati</taxon>
        <taxon>Actinomycetota</taxon>
        <taxon>Actinomycetes</taxon>
        <taxon>Mycobacteriales</taxon>
        <taxon>Mycobacteriaceae</taxon>
        <taxon>Mycobacterium</taxon>
    </lineage>
</organism>
<evidence type="ECO:0000313" key="1">
    <source>
        <dbReference type="EMBL" id="EUA33488.1"/>
    </source>
</evidence>
<name>X8AR19_MYCXE</name>
<dbReference type="AlphaFoldDB" id="X8AR19"/>
<protein>
    <submittedName>
        <fullName evidence="1">Linear gramicidin synthetase subunit D domain protein</fullName>
        <ecNumber evidence="1">1.-.-.-</ecNumber>
    </submittedName>
</protein>